<keyword evidence="1" id="KW-0812">Transmembrane</keyword>
<dbReference type="OrthoDB" id="111691at2"/>
<evidence type="ECO:0000313" key="2">
    <source>
        <dbReference type="EMBL" id="GAF01909.1"/>
    </source>
</evidence>
<feature type="transmembrane region" description="Helical" evidence="1">
    <location>
        <begin position="341"/>
        <end position="363"/>
    </location>
</feature>
<dbReference type="Proteomes" id="UP000019402">
    <property type="component" value="Unassembled WGS sequence"/>
</dbReference>
<feature type="transmembrane region" description="Helical" evidence="1">
    <location>
        <begin position="12"/>
        <end position="35"/>
    </location>
</feature>
<dbReference type="PANTHER" id="PTHR34219">
    <property type="entry name" value="IRON-REGULATED INNER MEMBRANE PROTEIN-RELATED"/>
    <property type="match status" value="1"/>
</dbReference>
<dbReference type="AlphaFoldDB" id="W7YH30"/>
<evidence type="ECO:0000313" key="3">
    <source>
        <dbReference type="Proteomes" id="UP000019402"/>
    </source>
</evidence>
<accession>W7YH30</accession>
<organism evidence="2 3">
    <name type="scientific">Saccharicrinis fermentans DSM 9555 = JCM 21142</name>
    <dbReference type="NCBI Taxonomy" id="869213"/>
    <lineage>
        <taxon>Bacteria</taxon>
        <taxon>Pseudomonadati</taxon>
        <taxon>Bacteroidota</taxon>
        <taxon>Bacteroidia</taxon>
        <taxon>Marinilabiliales</taxon>
        <taxon>Marinilabiliaceae</taxon>
        <taxon>Saccharicrinis</taxon>
    </lineage>
</organism>
<dbReference type="Pfam" id="PF03929">
    <property type="entry name" value="PepSY_TM"/>
    <property type="match status" value="1"/>
</dbReference>
<dbReference type="STRING" id="869213.GCA_000517085_01561"/>
<feature type="transmembrane region" description="Helical" evidence="1">
    <location>
        <begin position="141"/>
        <end position="162"/>
    </location>
</feature>
<dbReference type="InterPro" id="IPR005625">
    <property type="entry name" value="PepSY-ass_TM"/>
</dbReference>
<proteinExistence type="predicted"/>
<comment type="caution">
    <text evidence="2">The sequence shown here is derived from an EMBL/GenBank/DDBJ whole genome shotgun (WGS) entry which is preliminary data.</text>
</comment>
<keyword evidence="3" id="KW-1185">Reference proteome</keyword>
<sequence>MMISKELWTKVHLWLGLISAPLVFFVCITGTIFVFSDEIIDLSAGEARYVNEVKESRLSTEKLLDIVREAFPKRMQPSYMVCYKDPHRSIRFNSYSKTEGLHMVYIDQYTGEILKDDATIYFFYVLAHLHHSLLWHDGGPWIIDIVSILFLIALISGIVLWWPQKWDKKHKKASFTIKWSASLKRINLDLHKVYGFYGAGIAFILVITGLLIAFKPFAAFTKNLFGGDAALEMKSLMVQAPKDTISSQASIDVAIQDAFETYPHKNQLQLLTFRMDQWDYLLIKMSNKIGIKSAMDGVYVAYDKYTGEKFDLPRAFRINKKVEDVYWSLHLGNYMGLFGKIVTFLGGLIASSLPVTGFIIWLNKRKKINKNKRVFSEL</sequence>
<dbReference type="EMBL" id="BAMD01000004">
    <property type="protein sequence ID" value="GAF01909.1"/>
    <property type="molecule type" value="Genomic_DNA"/>
</dbReference>
<feature type="transmembrane region" description="Helical" evidence="1">
    <location>
        <begin position="194"/>
        <end position="214"/>
    </location>
</feature>
<dbReference type="RefSeq" id="WP_052343076.1">
    <property type="nucleotide sequence ID" value="NZ_BAMD01000004.1"/>
</dbReference>
<name>W7YH30_9BACT</name>
<evidence type="ECO:0000256" key="1">
    <source>
        <dbReference type="SAM" id="Phobius"/>
    </source>
</evidence>
<reference evidence="2 3" key="1">
    <citation type="journal article" date="2014" name="Genome Announc.">
        <title>Draft Genome Sequence of Cytophaga fermentans JCM 21142T, a Facultative Anaerobe Isolated from Marine Mud.</title>
        <authorList>
            <person name="Starns D."/>
            <person name="Oshima K."/>
            <person name="Suda W."/>
            <person name="Iino T."/>
            <person name="Yuki M."/>
            <person name="Inoue J."/>
            <person name="Kitamura K."/>
            <person name="Iida T."/>
            <person name="Darby A."/>
            <person name="Hattori M."/>
            <person name="Ohkuma M."/>
        </authorList>
    </citation>
    <scope>NUCLEOTIDE SEQUENCE [LARGE SCALE GENOMIC DNA]</scope>
    <source>
        <strain evidence="2 3">JCM 21142</strain>
    </source>
</reference>
<gene>
    <name evidence="2" type="ORF">JCM21142_531</name>
</gene>
<dbReference type="eggNOG" id="COG3182">
    <property type="taxonomic scope" value="Bacteria"/>
</dbReference>
<keyword evidence="1" id="KW-1133">Transmembrane helix</keyword>
<keyword evidence="1" id="KW-0472">Membrane</keyword>
<dbReference type="PANTHER" id="PTHR34219:SF3">
    <property type="entry name" value="BLL7967 PROTEIN"/>
    <property type="match status" value="1"/>
</dbReference>
<protein>
    <submittedName>
        <fullName evidence="2">Putative iron-regulated membrane protein</fullName>
    </submittedName>
</protein>